<dbReference type="Proteomes" id="UP000619743">
    <property type="component" value="Unassembled WGS sequence"/>
</dbReference>
<keyword evidence="3" id="KW-1185">Reference proteome</keyword>
<evidence type="ECO:0000313" key="2">
    <source>
        <dbReference type="EMBL" id="GGA65024.1"/>
    </source>
</evidence>
<dbReference type="AlphaFoldDB" id="A0A8J2XN19"/>
<evidence type="ECO:0000256" key="1">
    <source>
        <dbReference type="SAM" id="Phobius"/>
    </source>
</evidence>
<feature type="transmembrane region" description="Helical" evidence="1">
    <location>
        <begin position="44"/>
        <end position="63"/>
    </location>
</feature>
<keyword evidence="2" id="KW-0418">Kinase</keyword>
<dbReference type="Gene3D" id="3.30.565.10">
    <property type="entry name" value="Histidine kinase-like ATPase, C-terminal domain"/>
    <property type="match status" value="1"/>
</dbReference>
<dbReference type="OrthoDB" id="9785252at2"/>
<protein>
    <submittedName>
        <fullName evidence="2">Histidine kinase</fullName>
    </submittedName>
</protein>
<comment type="caution">
    <text evidence="2">The sequence shown here is derived from an EMBL/GenBank/DDBJ whole genome shotgun (WGS) entry which is preliminary data.</text>
</comment>
<dbReference type="EMBL" id="BMDX01000001">
    <property type="protein sequence ID" value="GGA65024.1"/>
    <property type="molecule type" value="Genomic_DNA"/>
</dbReference>
<keyword evidence="2" id="KW-0808">Transferase</keyword>
<evidence type="ECO:0000313" key="3">
    <source>
        <dbReference type="Proteomes" id="UP000619743"/>
    </source>
</evidence>
<reference evidence="3" key="1">
    <citation type="journal article" date="2019" name="Int. J. Syst. Evol. Microbiol.">
        <title>The Global Catalogue of Microorganisms (GCM) 10K type strain sequencing project: providing services to taxonomists for standard genome sequencing and annotation.</title>
        <authorList>
            <consortium name="The Broad Institute Genomics Platform"/>
            <consortium name="The Broad Institute Genome Sequencing Center for Infectious Disease"/>
            <person name="Wu L."/>
            <person name="Ma J."/>
        </authorList>
    </citation>
    <scope>NUCLEOTIDE SEQUENCE [LARGE SCALE GENOMIC DNA]</scope>
    <source>
        <strain evidence="3">CGMCC 1.10130</strain>
    </source>
</reference>
<dbReference type="GO" id="GO:0016301">
    <property type="term" value="F:kinase activity"/>
    <property type="evidence" value="ECO:0007669"/>
    <property type="project" value="UniProtKB-KW"/>
</dbReference>
<feature type="transmembrane region" description="Helical" evidence="1">
    <location>
        <begin position="103"/>
        <end position="130"/>
    </location>
</feature>
<dbReference type="RefSeq" id="WP_087504303.1">
    <property type="nucleotide sequence ID" value="NZ_BMDX01000001.1"/>
</dbReference>
<keyword evidence="1" id="KW-1133">Transmembrane helix</keyword>
<gene>
    <name evidence="2" type="primary">prrB</name>
    <name evidence="2" type="ORF">GCM10011369_03050</name>
</gene>
<organism evidence="2 3">
    <name type="scientific">Neiella marina</name>
    <dbReference type="NCBI Taxonomy" id="508461"/>
    <lineage>
        <taxon>Bacteria</taxon>
        <taxon>Pseudomonadati</taxon>
        <taxon>Pseudomonadota</taxon>
        <taxon>Gammaproteobacteria</taxon>
        <taxon>Alteromonadales</taxon>
        <taxon>Echinimonadaceae</taxon>
        <taxon>Neiella</taxon>
    </lineage>
</organism>
<keyword evidence="1" id="KW-0812">Transmembrane</keyword>
<dbReference type="SUPFAM" id="SSF55874">
    <property type="entry name" value="ATPase domain of HSP90 chaperone/DNA topoisomerase II/histidine kinase"/>
    <property type="match status" value="1"/>
</dbReference>
<feature type="transmembrane region" description="Helical" evidence="1">
    <location>
        <begin position="151"/>
        <end position="173"/>
    </location>
</feature>
<name>A0A8J2XN19_9GAMM</name>
<sequence>MIEQHNPATNHWSRLTQLRWLLLLVEVVLLLVWSGAVLKAWSSLIWLALAGQLGQQASALLMYRARRPIKPIALCGQLLLDVLWLSCLLYATGGATNAYVSGLLLPVALAGVMLPMWGAVLVLSAAIASYSSMVFWLPQQMHHIHDMQGHFVGMWINFLLSALVVAFVVAAIARGLRQRDALLAQQQMTAMRQQQLLAMGTAAAQTAHDMATPIATLSLLHEELAEQYPSNADIEALQAPLMRCQQSLSELRQLAVDIREQRSQHWQPAQLATVVVERSRLLWPQISWQLHIDQSASDEHGVIVADSSLLPALTNLMQNAAQASESSGLAEVTVRLEVERAEQHARCCRLAITNPCPDDFDVAQLTGEQLVFSESGFGMAMLLSRSVVERFGARLQLHQTDDKQQITVIIWLPLNEEHQ</sequence>
<dbReference type="InterPro" id="IPR036890">
    <property type="entry name" value="HATPase_C_sf"/>
</dbReference>
<feature type="transmembrane region" description="Helical" evidence="1">
    <location>
        <begin position="20"/>
        <end position="38"/>
    </location>
</feature>
<accession>A0A8J2XN19</accession>
<proteinExistence type="predicted"/>
<keyword evidence="1" id="KW-0472">Membrane</keyword>